<evidence type="ECO:0000256" key="7">
    <source>
        <dbReference type="ARBA" id="ARBA00022679"/>
    </source>
</evidence>
<comment type="function">
    <text evidence="10">Catalyzes the NAD-dependent oxidative cleavage of spermidine and the subsequent transfer of the butylamine moiety of spermidine to the epsilon-amino group of a specific lysine residue of the eIF-5A precursor protein to form the intermediate deoxyhypusine residue. Also able to produce homospermidine from putrescine.</text>
</comment>
<dbReference type="EMBL" id="JBFOLK010000010">
    <property type="protein sequence ID" value="KAL2479979.1"/>
    <property type="molecule type" value="Genomic_DNA"/>
</dbReference>
<comment type="caution">
    <text evidence="12">The sequence shown here is derived from an EMBL/GenBank/DDBJ whole genome shotgun (WGS) entry which is preliminary data.</text>
</comment>
<evidence type="ECO:0000256" key="6">
    <source>
        <dbReference type="ARBA" id="ARBA00020607"/>
    </source>
</evidence>
<reference evidence="13" key="2">
    <citation type="submission" date="2024-07" db="EMBL/GenBank/DDBJ databases">
        <title>Two chromosome-level genome assemblies of Korean endemic species Abeliophyllum distichum and Forsythia ovata (Oleaceae).</title>
        <authorList>
            <person name="Jang H."/>
        </authorList>
    </citation>
    <scope>NUCLEOTIDE SEQUENCE [LARGE SCALE GENOMIC DNA]</scope>
</reference>
<dbReference type="Proteomes" id="UP001604336">
    <property type="component" value="Unassembled WGS sequence"/>
</dbReference>
<sequence>MKDNLLDSVRSTVFKQSDSLDGACTIIEGYDFNKGVDYHELLKSMASTGFQASNLGDAIQLVNEMLNWRLSDENPTEECSEEERDPTYRKSVKCKVFLGFTSNLISSGVRDIIRYLVQHRMVDVVVTTAGGVEEDLVKCLAPTYKGEFSLPGAVLRSKGLNRIGNLLVPNENYCKFEDWIIPIFDQMFDEQTSKNTLWTPSKVISRLGKEINDESSYLHWAYKNNIPVFCPGLTDGSLGDMLYFHSFKQEPGLVIDIVQDIRAMNSQAVHAGLSKTGMVILGGGLPKHHICNANMMRNGADYAVFINTAQEFDGSDSGARPDEAVSWGKIRGSAKTVKVHCDATIAFPLLVAETFAANAQRSVEALRELNYGPCSS</sequence>
<evidence type="ECO:0000256" key="2">
    <source>
        <dbReference type="ARBA" id="ARBA00001911"/>
    </source>
</evidence>
<dbReference type="InterPro" id="IPR002773">
    <property type="entry name" value="Deoxyhypusine_synthase"/>
</dbReference>
<dbReference type="SUPFAM" id="SSF52467">
    <property type="entry name" value="DHS-like NAD/FAD-binding domain"/>
    <property type="match status" value="1"/>
</dbReference>
<dbReference type="GO" id="GO:0034038">
    <property type="term" value="F:deoxyhypusine synthase activity"/>
    <property type="evidence" value="ECO:0007669"/>
    <property type="project" value="UniProtKB-EC"/>
</dbReference>
<evidence type="ECO:0000256" key="8">
    <source>
        <dbReference type="ARBA" id="ARBA00023027"/>
    </source>
</evidence>
<keyword evidence="9" id="KW-0386">Hypusine biosynthesis</keyword>
<keyword evidence="13" id="KW-1185">Reference proteome</keyword>
<evidence type="ECO:0000256" key="3">
    <source>
        <dbReference type="ARBA" id="ARBA00005041"/>
    </source>
</evidence>
<dbReference type="PANTHER" id="PTHR11703">
    <property type="entry name" value="DEOXYHYPUSINE SYNTHASE"/>
    <property type="match status" value="1"/>
</dbReference>
<keyword evidence="8" id="KW-0520">NAD</keyword>
<evidence type="ECO:0000313" key="13">
    <source>
        <dbReference type="Proteomes" id="UP001604336"/>
    </source>
</evidence>
<comment type="similarity">
    <text evidence="4">Belongs to the deoxyhypusine synthase family.</text>
</comment>
<protein>
    <recommendedName>
        <fullName evidence="6">Deoxyhypusine synthase</fullName>
        <ecNumber evidence="5">2.5.1.46</ecNumber>
    </recommendedName>
</protein>
<evidence type="ECO:0000313" key="11">
    <source>
        <dbReference type="EMBL" id="KAL2479979.1"/>
    </source>
</evidence>
<dbReference type="PANTHER" id="PTHR11703:SF0">
    <property type="entry name" value="DEOXYHYPUSINE SYNTHASE"/>
    <property type="match status" value="1"/>
</dbReference>
<accession>A0ABD1QW79</accession>
<keyword evidence="7" id="KW-0808">Transferase</keyword>
<evidence type="ECO:0000256" key="10">
    <source>
        <dbReference type="ARBA" id="ARBA00053637"/>
    </source>
</evidence>
<dbReference type="EC" id="2.5.1.46" evidence="5"/>
<dbReference type="InterPro" id="IPR029035">
    <property type="entry name" value="DHS-like_NAD/FAD-binding_dom"/>
</dbReference>
<evidence type="ECO:0000256" key="5">
    <source>
        <dbReference type="ARBA" id="ARBA00012683"/>
    </source>
</evidence>
<evidence type="ECO:0000256" key="9">
    <source>
        <dbReference type="ARBA" id="ARBA00023256"/>
    </source>
</evidence>
<comment type="pathway">
    <text evidence="3">Protein modification; eIF5A hypusination.</text>
</comment>
<organism evidence="12 13">
    <name type="scientific">Abeliophyllum distichum</name>
    <dbReference type="NCBI Taxonomy" id="126358"/>
    <lineage>
        <taxon>Eukaryota</taxon>
        <taxon>Viridiplantae</taxon>
        <taxon>Streptophyta</taxon>
        <taxon>Embryophyta</taxon>
        <taxon>Tracheophyta</taxon>
        <taxon>Spermatophyta</taxon>
        <taxon>Magnoliopsida</taxon>
        <taxon>eudicotyledons</taxon>
        <taxon>Gunneridae</taxon>
        <taxon>Pentapetalae</taxon>
        <taxon>asterids</taxon>
        <taxon>lamiids</taxon>
        <taxon>Lamiales</taxon>
        <taxon>Oleaceae</taxon>
        <taxon>Forsythieae</taxon>
        <taxon>Abeliophyllum</taxon>
    </lineage>
</organism>
<evidence type="ECO:0000256" key="1">
    <source>
        <dbReference type="ARBA" id="ARBA00000952"/>
    </source>
</evidence>
<dbReference type="FunFam" id="3.40.910.10:FF:000002">
    <property type="entry name" value="Deoxyhypusine synthase"/>
    <property type="match status" value="1"/>
</dbReference>
<dbReference type="NCBIfam" id="TIGR00321">
    <property type="entry name" value="dhys"/>
    <property type="match status" value="1"/>
</dbReference>
<dbReference type="AlphaFoldDB" id="A0ABD1QW79"/>
<dbReference type="Pfam" id="PF01916">
    <property type="entry name" value="DS"/>
    <property type="match status" value="1"/>
</dbReference>
<dbReference type="EMBL" id="JBFOLK010000010">
    <property type="protein sequence ID" value="KAL2480007.1"/>
    <property type="molecule type" value="Genomic_DNA"/>
</dbReference>
<reference evidence="12" key="1">
    <citation type="submission" date="2024-07" db="EMBL/GenBank/DDBJ databases">
        <title>Two chromosome-level genome assemblies of Korean endemic species Abeliophyllum distichum and Forsythia ovata (Oleaceae).</title>
        <authorList>
            <person name="Mun J.H."/>
        </authorList>
    </citation>
    <scope>NUCLEOTIDE SEQUENCE</scope>
    <source>
        <strain evidence="12">KNKB198505000391</strain>
        <tissue evidence="12">Leaf</tissue>
    </source>
</reference>
<comment type="catalytic activity">
    <reaction evidence="1">
        <text>[eIF5A protein]-L-lysine + spermidine = [eIF5A protein]-deoxyhypusine + propane-1,3-diamine</text>
        <dbReference type="Rhea" id="RHEA:33299"/>
        <dbReference type="Rhea" id="RHEA-COMP:10143"/>
        <dbReference type="Rhea" id="RHEA-COMP:10144"/>
        <dbReference type="ChEBI" id="CHEBI:29969"/>
        <dbReference type="ChEBI" id="CHEBI:57484"/>
        <dbReference type="ChEBI" id="CHEBI:57834"/>
        <dbReference type="ChEBI" id="CHEBI:82657"/>
        <dbReference type="EC" id="2.5.1.46"/>
    </reaction>
</comment>
<gene>
    <name evidence="11" type="ORF">Adt_32945</name>
    <name evidence="12" type="ORF">Adt_32973</name>
</gene>
<evidence type="ECO:0000256" key="4">
    <source>
        <dbReference type="ARBA" id="ARBA00009892"/>
    </source>
</evidence>
<evidence type="ECO:0000313" key="12">
    <source>
        <dbReference type="EMBL" id="KAL2480007.1"/>
    </source>
</evidence>
<name>A0ABD1QW79_9LAMI</name>
<comment type="cofactor">
    <cofactor evidence="2">
        <name>NAD(+)</name>
        <dbReference type="ChEBI" id="CHEBI:57540"/>
    </cofactor>
</comment>
<dbReference type="Gene3D" id="3.40.910.10">
    <property type="entry name" value="Deoxyhypusine synthase"/>
    <property type="match status" value="1"/>
</dbReference>
<proteinExistence type="inferred from homology"/>
<dbReference type="InterPro" id="IPR036982">
    <property type="entry name" value="Deoxyhypusine_synthase_sf"/>
</dbReference>